<dbReference type="GO" id="GO:0005840">
    <property type="term" value="C:ribosome"/>
    <property type="evidence" value="ECO:0007669"/>
    <property type="project" value="UniProtKB-KW"/>
</dbReference>
<dbReference type="Pfam" id="PF00861">
    <property type="entry name" value="Ribosomal_L18p"/>
    <property type="match status" value="1"/>
</dbReference>
<dbReference type="Gene3D" id="3.30.420.100">
    <property type="match status" value="1"/>
</dbReference>
<dbReference type="PANTHER" id="PTHR12899">
    <property type="entry name" value="39S RIBOSOMAL PROTEIN L18, MITOCHONDRIAL"/>
    <property type="match status" value="1"/>
</dbReference>
<comment type="function">
    <text evidence="7">This is one of the proteins that bind and probably mediate the attachment of the 5S RNA into the large ribosomal subunit, where it forms part of the central protuberance.</text>
</comment>
<dbReference type="Proteomes" id="UP000178336">
    <property type="component" value="Unassembled WGS sequence"/>
</dbReference>
<accession>A0A1F5GW28</accession>
<evidence type="ECO:0000256" key="1">
    <source>
        <dbReference type="ARBA" id="ARBA00007116"/>
    </source>
</evidence>
<evidence type="ECO:0000313" key="9">
    <source>
        <dbReference type="Proteomes" id="UP000178336"/>
    </source>
</evidence>
<evidence type="ECO:0000313" key="8">
    <source>
        <dbReference type="EMBL" id="OGD96061.1"/>
    </source>
</evidence>
<dbReference type="GO" id="GO:1990904">
    <property type="term" value="C:ribonucleoprotein complex"/>
    <property type="evidence" value="ECO:0007669"/>
    <property type="project" value="UniProtKB-KW"/>
</dbReference>
<comment type="subunit">
    <text evidence="7">Part of the 50S ribosomal subunit; part of the 5S rRNA/L5/L18/L25 subcomplex. Contacts the 5S and 23S rRNAs.</text>
</comment>
<dbReference type="GO" id="GO:0005737">
    <property type="term" value="C:cytoplasm"/>
    <property type="evidence" value="ECO:0007669"/>
    <property type="project" value="UniProtKB-ARBA"/>
</dbReference>
<organism evidence="8 9">
    <name type="scientific">Candidatus Curtissbacteria bacterium RIFCSPLOWO2_01_FULL_37_9</name>
    <dbReference type="NCBI Taxonomy" id="1797724"/>
    <lineage>
        <taxon>Bacteria</taxon>
        <taxon>Candidatus Curtissiibacteriota</taxon>
    </lineage>
</organism>
<evidence type="ECO:0000256" key="5">
    <source>
        <dbReference type="ARBA" id="ARBA00023274"/>
    </source>
</evidence>
<evidence type="ECO:0000256" key="6">
    <source>
        <dbReference type="ARBA" id="ARBA00035197"/>
    </source>
</evidence>
<dbReference type="PANTHER" id="PTHR12899:SF3">
    <property type="entry name" value="LARGE RIBOSOMAL SUBUNIT PROTEIN UL18M"/>
    <property type="match status" value="1"/>
</dbReference>
<protein>
    <recommendedName>
        <fullName evidence="6 7">Large ribosomal subunit protein uL18</fullName>
    </recommendedName>
</protein>
<dbReference type="GO" id="GO:0006412">
    <property type="term" value="P:translation"/>
    <property type="evidence" value="ECO:0007669"/>
    <property type="project" value="UniProtKB-UniRule"/>
</dbReference>
<dbReference type="NCBIfam" id="TIGR00060">
    <property type="entry name" value="L18_bact"/>
    <property type="match status" value="1"/>
</dbReference>
<evidence type="ECO:0000256" key="7">
    <source>
        <dbReference type="HAMAP-Rule" id="MF_01337"/>
    </source>
</evidence>
<dbReference type="InterPro" id="IPR005484">
    <property type="entry name" value="Ribosomal_uL18_bac/plant/anim"/>
</dbReference>
<dbReference type="GO" id="GO:0003735">
    <property type="term" value="F:structural constituent of ribosome"/>
    <property type="evidence" value="ECO:0007669"/>
    <property type="project" value="InterPro"/>
</dbReference>
<comment type="similarity">
    <text evidence="1 7">Belongs to the universal ribosomal protein uL18 family.</text>
</comment>
<keyword evidence="3 7" id="KW-0694">RNA-binding</keyword>
<comment type="caution">
    <text evidence="8">The sequence shown here is derived from an EMBL/GenBank/DDBJ whole genome shotgun (WGS) entry which is preliminary data.</text>
</comment>
<dbReference type="GO" id="GO:0008097">
    <property type="term" value="F:5S rRNA binding"/>
    <property type="evidence" value="ECO:0007669"/>
    <property type="project" value="TreeGrafter"/>
</dbReference>
<dbReference type="AlphaFoldDB" id="A0A1F5GW28"/>
<evidence type="ECO:0000256" key="4">
    <source>
        <dbReference type="ARBA" id="ARBA00022980"/>
    </source>
</evidence>
<dbReference type="SUPFAM" id="SSF53137">
    <property type="entry name" value="Translational machinery components"/>
    <property type="match status" value="1"/>
</dbReference>
<dbReference type="HAMAP" id="MF_01337_B">
    <property type="entry name" value="Ribosomal_uL18_B"/>
    <property type="match status" value="1"/>
</dbReference>
<proteinExistence type="inferred from homology"/>
<reference evidence="8 9" key="1">
    <citation type="journal article" date="2016" name="Nat. Commun.">
        <title>Thousands of microbial genomes shed light on interconnected biogeochemical processes in an aquifer system.</title>
        <authorList>
            <person name="Anantharaman K."/>
            <person name="Brown C.T."/>
            <person name="Hug L.A."/>
            <person name="Sharon I."/>
            <person name="Castelle C.J."/>
            <person name="Probst A.J."/>
            <person name="Thomas B.C."/>
            <person name="Singh A."/>
            <person name="Wilkins M.J."/>
            <person name="Karaoz U."/>
            <person name="Brodie E.L."/>
            <person name="Williams K.H."/>
            <person name="Hubbard S.S."/>
            <person name="Banfield J.F."/>
        </authorList>
    </citation>
    <scope>NUCLEOTIDE SEQUENCE [LARGE SCALE GENOMIC DNA]</scope>
</reference>
<keyword evidence="5 7" id="KW-0687">Ribonucleoprotein</keyword>
<dbReference type="FunFam" id="3.30.420.100:FF:000001">
    <property type="entry name" value="50S ribosomal protein L18"/>
    <property type="match status" value="1"/>
</dbReference>
<sequence>MSKLSKNVKVKRQTRHKKIRQKVKGTKKVPRLNVFRSNMHIYAQLIDDENGITICSLSDMKLNKRRLNKVGLKKDEGITPSFEVGLQIAKSANVKKIKKVVFDRGGYKFHGRIKALADGARQGGLIF</sequence>
<dbReference type="EMBL" id="MFBN01000001">
    <property type="protein sequence ID" value="OGD96061.1"/>
    <property type="molecule type" value="Genomic_DNA"/>
</dbReference>
<gene>
    <name evidence="7" type="primary">rplR</name>
    <name evidence="8" type="ORF">A3A48_03520</name>
</gene>
<dbReference type="InterPro" id="IPR004389">
    <property type="entry name" value="Ribosomal_uL18_bac-type"/>
</dbReference>
<dbReference type="STRING" id="1797724.A3A48_03520"/>
<dbReference type="CDD" id="cd00432">
    <property type="entry name" value="Ribosomal_L18_L5e"/>
    <property type="match status" value="1"/>
</dbReference>
<dbReference type="InterPro" id="IPR057268">
    <property type="entry name" value="Ribosomal_L18"/>
</dbReference>
<evidence type="ECO:0000256" key="3">
    <source>
        <dbReference type="ARBA" id="ARBA00022884"/>
    </source>
</evidence>
<keyword evidence="4 7" id="KW-0689">Ribosomal protein</keyword>
<name>A0A1F5GW28_9BACT</name>
<keyword evidence="2 7" id="KW-0699">rRNA-binding</keyword>
<evidence type="ECO:0000256" key="2">
    <source>
        <dbReference type="ARBA" id="ARBA00022730"/>
    </source>
</evidence>